<comment type="similarity">
    <text evidence="1">Belongs to the CoA-transferase III family.</text>
</comment>
<dbReference type="InterPro" id="IPR050509">
    <property type="entry name" value="CoA-transferase_III"/>
</dbReference>
<dbReference type="PANTHER" id="PTHR48228:SF6">
    <property type="entry name" value="L-CARNITINE COA-TRANSFERASE"/>
    <property type="match status" value="1"/>
</dbReference>
<sequence>MSGALAGLRVLDLTTERAWLSGRVLADLGAQVTLVEPPGGDPARLDRRAGAPPGRPNPAWPAFNRGKRSVTLDLARLGARELFLRLARAADVVIESYERETLQGRGLGHAALSAVNPRLVLVSVTPFGRTGPYAGHAAADLVVAATGGAVWTNGDPDRPPVRISSGQYFLHAAAEAVVHTLAAVRHARRTGQGQHVDVSAQLATIRTLMNAVPGPYTDGSVVDRASFGAPVPGQPYRHLFGCRDGHVLATVPFGPGPAGYVAWLRDEGFLPPALAAYDAGRLGSPTLAADDPSFPGLLTGALAAYFLTETKAELTRKALARRLMVAPVNTVPDLMADEQLAARGYFLTTGDLRVPGVWARLPASPLAGGGHVAGPGADNETVWRDEAGLSAEELSRHRGEGTI</sequence>
<dbReference type="InterPro" id="IPR023606">
    <property type="entry name" value="CoA-Trfase_III_dom_1_sf"/>
</dbReference>
<evidence type="ECO:0000256" key="1">
    <source>
        <dbReference type="ARBA" id="ARBA00008383"/>
    </source>
</evidence>
<dbReference type="STRING" id="568860.SAMN05421811_107497"/>
<feature type="region of interest" description="Disordered" evidence="3">
    <location>
        <begin position="36"/>
        <end position="62"/>
    </location>
</feature>
<dbReference type="Pfam" id="PF02515">
    <property type="entry name" value="CoA_transf_3"/>
    <property type="match status" value="1"/>
</dbReference>
<organism evidence="4 5">
    <name type="scientific">Nonomuraea wenchangensis</name>
    <dbReference type="NCBI Taxonomy" id="568860"/>
    <lineage>
        <taxon>Bacteria</taxon>
        <taxon>Bacillati</taxon>
        <taxon>Actinomycetota</taxon>
        <taxon>Actinomycetes</taxon>
        <taxon>Streptosporangiales</taxon>
        <taxon>Streptosporangiaceae</taxon>
        <taxon>Nonomuraea</taxon>
    </lineage>
</organism>
<evidence type="ECO:0000256" key="3">
    <source>
        <dbReference type="SAM" id="MobiDB-lite"/>
    </source>
</evidence>
<reference evidence="4 5" key="1">
    <citation type="submission" date="2016-10" db="EMBL/GenBank/DDBJ databases">
        <authorList>
            <person name="de Groot N.N."/>
        </authorList>
    </citation>
    <scope>NUCLEOTIDE SEQUENCE [LARGE SCALE GENOMIC DNA]</scope>
    <source>
        <strain evidence="4 5">CGMCC 4.5598</strain>
    </source>
</reference>
<keyword evidence="5" id="KW-1185">Reference proteome</keyword>
<dbReference type="RefSeq" id="WP_177240846.1">
    <property type="nucleotide sequence ID" value="NZ_FOHX01000007.1"/>
</dbReference>
<evidence type="ECO:0000256" key="2">
    <source>
        <dbReference type="ARBA" id="ARBA00022679"/>
    </source>
</evidence>
<dbReference type="InterPro" id="IPR003673">
    <property type="entry name" value="CoA-Trfase_fam_III"/>
</dbReference>
<dbReference type="GO" id="GO:0016740">
    <property type="term" value="F:transferase activity"/>
    <property type="evidence" value="ECO:0007669"/>
    <property type="project" value="UniProtKB-KW"/>
</dbReference>
<gene>
    <name evidence="4" type="ORF">SAMN05421811_107497</name>
</gene>
<protein>
    <submittedName>
        <fullName evidence="4">Benzylsuccinate CoA-transferase BbsE subunit</fullName>
    </submittedName>
</protein>
<keyword evidence="2 4" id="KW-0808">Transferase</keyword>
<dbReference type="SUPFAM" id="SSF89796">
    <property type="entry name" value="CoA-transferase family III (CaiB/BaiF)"/>
    <property type="match status" value="1"/>
</dbReference>
<proteinExistence type="inferred from homology"/>
<dbReference type="AlphaFoldDB" id="A0A1I0KE67"/>
<dbReference type="Gene3D" id="3.30.1540.10">
    <property type="entry name" value="formyl-coa transferase, domain 3"/>
    <property type="match status" value="1"/>
</dbReference>
<dbReference type="Gene3D" id="3.40.50.10540">
    <property type="entry name" value="Crotonobetainyl-coa:carnitine coa-transferase, domain 1"/>
    <property type="match status" value="1"/>
</dbReference>
<dbReference type="EMBL" id="FOHX01000007">
    <property type="protein sequence ID" value="SEU22483.1"/>
    <property type="molecule type" value="Genomic_DNA"/>
</dbReference>
<evidence type="ECO:0000313" key="4">
    <source>
        <dbReference type="EMBL" id="SEU22483.1"/>
    </source>
</evidence>
<dbReference type="Proteomes" id="UP000199361">
    <property type="component" value="Unassembled WGS sequence"/>
</dbReference>
<dbReference type="PANTHER" id="PTHR48228">
    <property type="entry name" value="SUCCINYL-COA--D-CITRAMALATE COA-TRANSFERASE"/>
    <property type="match status" value="1"/>
</dbReference>
<evidence type="ECO:0000313" key="5">
    <source>
        <dbReference type="Proteomes" id="UP000199361"/>
    </source>
</evidence>
<accession>A0A1I0KE67</accession>
<dbReference type="InterPro" id="IPR044855">
    <property type="entry name" value="CoA-Trfase_III_dom3_sf"/>
</dbReference>
<name>A0A1I0KE67_9ACTN</name>